<evidence type="ECO:0000256" key="1">
    <source>
        <dbReference type="SAM" id="MobiDB-lite"/>
    </source>
</evidence>
<reference evidence="2 3" key="1">
    <citation type="journal article" date="2019" name="Genome Biol. Evol.">
        <title>Insights into the evolution of the New World diploid cottons (Gossypium, subgenus Houzingenia) based on genome sequencing.</title>
        <authorList>
            <person name="Grover C.E."/>
            <person name="Arick M.A. 2nd"/>
            <person name="Thrash A."/>
            <person name="Conover J.L."/>
            <person name="Sanders W.S."/>
            <person name="Peterson D.G."/>
            <person name="Frelichowski J.E."/>
            <person name="Scheffler J.A."/>
            <person name="Scheffler B.E."/>
            <person name="Wendel J.F."/>
        </authorList>
    </citation>
    <scope>NUCLEOTIDE SEQUENCE [LARGE SCALE GENOMIC DNA]</scope>
    <source>
        <strain evidence="2">4</strain>
        <tissue evidence="2">Leaf</tissue>
    </source>
</reference>
<name>A0A7J9A0I1_9ROSI</name>
<organism evidence="2 3">
    <name type="scientific">Gossypium laxum</name>
    <dbReference type="NCBI Taxonomy" id="34288"/>
    <lineage>
        <taxon>Eukaryota</taxon>
        <taxon>Viridiplantae</taxon>
        <taxon>Streptophyta</taxon>
        <taxon>Embryophyta</taxon>
        <taxon>Tracheophyta</taxon>
        <taxon>Spermatophyta</taxon>
        <taxon>Magnoliopsida</taxon>
        <taxon>eudicotyledons</taxon>
        <taxon>Gunneridae</taxon>
        <taxon>Pentapetalae</taxon>
        <taxon>rosids</taxon>
        <taxon>malvids</taxon>
        <taxon>Malvales</taxon>
        <taxon>Malvaceae</taxon>
        <taxon>Malvoideae</taxon>
        <taxon>Gossypium</taxon>
    </lineage>
</organism>
<dbReference type="Proteomes" id="UP000593574">
    <property type="component" value="Unassembled WGS sequence"/>
</dbReference>
<accession>A0A7J9A0I1</accession>
<sequence>MAMGERGPIGGKTATTVKKSPTLSQSRTEIPYLYFLLLTAHLKVGEEAIEKDG</sequence>
<feature type="compositionally biased region" description="Polar residues" evidence="1">
    <location>
        <begin position="13"/>
        <end position="22"/>
    </location>
</feature>
<evidence type="ECO:0000313" key="2">
    <source>
        <dbReference type="EMBL" id="MBA0717561.1"/>
    </source>
</evidence>
<gene>
    <name evidence="2" type="ORF">Golax_005363</name>
</gene>
<keyword evidence="3" id="KW-1185">Reference proteome</keyword>
<dbReference type="AlphaFoldDB" id="A0A7J9A0I1"/>
<evidence type="ECO:0000313" key="3">
    <source>
        <dbReference type="Proteomes" id="UP000593574"/>
    </source>
</evidence>
<proteinExistence type="predicted"/>
<protein>
    <submittedName>
        <fullName evidence="2">Uncharacterized protein</fullName>
    </submittedName>
</protein>
<feature type="region of interest" description="Disordered" evidence="1">
    <location>
        <begin position="1"/>
        <end position="22"/>
    </location>
</feature>
<comment type="caution">
    <text evidence="2">The sequence shown here is derived from an EMBL/GenBank/DDBJ whole genome shotgun (WGS) entry which is preliminary data.</text>
</comment>
<dbReference type="EMBL" id="JABEZV010000008">
    <property type="protein sequence ID" value="MBA0717561.1"/>
    <property type="molecule type" value="Genomic_DNA"/>
</dbReference>